<evidence type="ECO:0000256" key="1">
    <source>
        <dbReference type="ARBA" id="ARBA00034120"/>
    </source>
</evidence>
<comment type="caution">
    <text evidence="3">The sequence shown here is derived from an EMBL/GenBank/DDBJ whole genome shotgun (WGS) entry which is preliminary data.</text>
</comment>
<dbReference type="Pfam" id="PF00078">
    <property type="entry name" value="RVT_1"/>
    <property type="match status" value="1"/>
</dbReference>
<dbReference type="Proteomes" id="UP000324376">
    <property type="component" value="Unassembled WGS sequence"/>
</dbReference>
<accession>A0A5S5BVQ4</accession>
<keyword evidence="3" id="KW-0808">Transferase</keyword>
<comment type="similarity">
    <text evidence="1">Belongs to the bacterial reverse transcriptase family.</text>
</comment>
<keyword evidence="3" id="KW-0548">Nucleotidyltransferase</keyword>
<dbReference type="RefSeq" id="WP_148783888.1">
    <property type="nucleotide sequence ID" value="NZ_VNHU01000018.1"/>
</dbReference>
<organism evidence="3 4">
    <name type="scientific">Aquimarina intermedia</name>
    <dbReference type="NCBI Taxonomy" id="350814"/>
    <lineage>
        <taxon>Bacteria</taxon>
        <taxon>Pseudomonadati</taxon>
        <taxon>Bacteroidota</taxon>
        <taxon>Flavobacteriia</taxon>
        <taxon>Flavobacteriales</taxon>
        <taxon>Flavobacteriaceae</taxon>
        <taxon>Aquimarina</taxon>
    </lineage>
</organism>
<dbReference type="EMBL" id="VNHU01000018">
    <property type="protein sequence ID" value="TYP69683.1"/>
    <property type="molecule type" value="Genomic_DNA"/>
</dbReference>
<evidence type="ECO:0000259" key="2">
    <source>
        <dbReference type="PROSITE" id="PS50878"/>
    </source>
</evidence>
<feature type="domain" description="Reverse transcriptase" evidence="2">
    <location>
        <begin position="50"/>
        <end position="356"/>
    </location>
</feature>
<dbReference type="AlphaFoldDB" id="A0A5S5BVQ4"/>
<dbReference type="GO" id="GO:0003964">
    <property type="term" value="F:RNA-directed DNA polymerase activity"/>
    <property type="evidence" value="ECO:0007669"/>
    <property type="project" value="UniProtKB-KW"/>
</dbReference>
<dbReference type="InterPro" id="IPR000477">
    <property type="entry name" value="RT_dom"/>
</dbReference>
<dbReference type="PROSITE" id="PS50878">
    <property type="entry name" value="RT_POL"/>
    <property type="match status" value="1"/>
</dbReference>
<proteinExistence type="inferred from homology"/>
<sequence>MNQYDKLLTLENFELAFYRLKTAQRNLYKSIYYSDLKIFETFLQSNIQTLIEQLKTKTYKPERAHKIFIPKKNELVRPLSMLKFTDLLVYQAIVNIVADSAYDKIAPLYGNTIFGNIVNPSSTNEVDKIFFFQPWKKSWKKFSERSIKYFEEGYKYLSEFDIASFFDTIDHSILFQILKKNYGIEDSVIDLLDSCLETWTGDFNHKTFISKHGIPQGPLASAFLADLYLIYLDDEITTKGKLEIKYLRYVDDIRIFSKDKKVSRKAIAALDLISRDLGLIPQGGKIFTKEVVDIKKELKVQNNKFSAINKEYLKETDGKSSKKLKAKTHRQLKKRFLDCFEIDDNKRKEDYLDKTIIGFSLFKLNKDKEVKDIIILNYELLLTQFEGILFYLQKHYKNSADVLSFLNSVLTDEDILFHHLTALIFKWFPNIEFNEKIFEKYISKGNRNWLVRYYMIDWLYHNKKNELFELLLVENGGNYFIERKINDYKFISSTDNTFKKLFTIRLLKNKKDLLALQGLYLSLRNLSIFIGLEANNDYNSYVKRIKGGAFEDYIIQTLKNVYNIPNPETFFNRTIWDNDEIYDVLNESLLAYEKFRYSEPSISILNLNTFNNLCFDKICERLNINKPANEFGVNLDARIINEELPKTNRYWLEINSKRNQKTEAHPYDKYGKVRVKIDKNELNKLHGKQIESLKEICLYRKY</sequence>
<evidence type="ECO:0000313" key="4">
    <source>
        <dbReference type="Proteomes" id="UP000324376"/>
    </source>
</evidence>
<keyword evidence="4" id="KW-1185">Reference proteome</keyword>
<protein>
    <submittedName>
        <fullName evidence="3">Retron-type reverse transcriptase</fullName>
    </submittedName>
</protein>
<dbReference type="PANTHER" id="PTHR34047:SF8">
    <property type="entry name" value="PROTEIN YKFC"/>
    <property type="match status" value="1"/>
</dbReference>
<keyword evidence="3" id="KW-0695">RNA-directed DNA polymerase</keyword>
<dbReference type="OrthoDB" id="9780724at2"/>
<dbReference type="PANTHER" id="PTHR34047">
    <property type="entry name" value="NUCLEAR INTRON MATURASE 1, MITOCHONDRIAL-RELATED"/>
    <property type="match status" value="1"/>
</dbReference>
<reference evidence="3 4" key="1">
    <citation type="submission" date="2019-07" db="EMBL/GenBank/DDBJ databases">
        <title>Genomic Encyclopedia of Archaeal and Bacterial Type Strains, Phase II (KMG-II): from individual species to whole genera.</title>
        <authorList>
            <person name="Goeker M."/>
        </authorList>
    </citation>
    <scope>NUCLEOTIDE SEQUENCE [LARGE SCALE GENOMIC DNA]</scope>
    <source>
        <strain evidence="3 4">DSM 17527</strain>
    </source>
</reference>
<dbReference type="SUPFAM" id="SSF56672">
    <property type="entry name" value="DNA/RNA polymerases"/>
    <property type="match status" value="1"/>
</dbReference>
<evidence type="ECO:0000313" key="3">
    <source>
        <dbReference type="EMBL" id="TYP69683.1"/>
    </source>
</evidence>
<dbReference type="CDD" id="cd01646">
    <property type="entry name" value="RT_Bac_retron_I"/>
    <property type="match status" value="1"/>
</dbReference>
<dbReference type="InterPro" id="IPR051083">
    <property type="entry name" value="GrpII_Intron_Splice-Mob/Def"/>
</dbReference>
<gene>
    <name evidence="3" type="ORF">BD809_1181</name>
</gene>
<name>A0A5S5BVQ4_9FLAO</name>
<dbReference type="InterPro" id="IPR043502">
    <property type="entry name" value="DNA/RNA_pol_sf"/>
</dbReference>